<evidence type="ECO:0000313" key="2">
    <source>
        <dbReference type="Proteomes" id="UP000829447"/>
    </source>
</evidence>
<name>A0ACC5X686_PANGG</name>
<proteinExistence type="predicted"/>
<dbReference type="EMBL" id="CM040468">
    <property type="protein sequence ID" value="MCI4386833.1"/>
    <property type="molecule type" value="Genomic_DNA"/>
</dbReference>
<organism evidence="1 2">
    <name type="scientific">Pangasianodon gigas</name>
    <name type="common">Mekong giant catfish</name>
    <name type="synonym">Pangasius gigas</name>
    <dbReference type="NCBI Taxonomy" id="30993"/>
    <lineage>
        <taxon>Eukaryota</taxon>
        <taxon>Metazoa</taxon>
        <taxon>Chordata</taxon>
        <taxon>Craniata</taxon>
        <taxon>Vertebrata</taxon>
        <taxon>Euteleostomi</taxon>
        <taxon>Actinopterygii</taxon>
        <taxon>Neopterygii</taxon>
        <taxon>Teleostei</taxon>
        <taxon>Ostariophysi</taxon>
        <taxon>Siluriformes</taxon>
        <taxon>Pangasiidae</taxon>
        <taxon>Pangasianodon</taxon>
    </lineage>
</organism>
<protein>
    <submittedName>
        <fullName evidence="1">Uncharacterized protein</fullName>
    </submittedName>
</protein>
<dbReference type="Proteomes" id="UP000829447">
    <property type="component" value="Linkage Group LG15"/>
</dbReference>
<evidence type="ECO:0000313" key="1">
    <source>
        <dbReference type="EMBL" id="MCI4386833.1"/>
    </source>
</evidence>
<accession>A0ACC5X686</accession>
<keyword evidence="2" id="KW-1185">Reference proteome</keyword>
<reference evidence="1 2" key="1">
    <citation type="journal article" date="2022" name="bioRxiv">
        <title>An ancient truncated duplication of the anti-Mullerian hormone receptor type 2 gene is a potential conserved master sex determinant in the Pangasiidae catfish family.</title>
        <authorList>
            <person name="Wen M."/>
            <person name="Pan Q."/>
            <person name="Jouanno E."/>
            <person name="Montfort J."/>
            <person name="Zahm M."/>
            <person name="Cabau C."/>
            <person name="Klopp C."/>
            <person name="Iampietro C."/>
            <person name="Roques C."/>
            <person name="Bouchez O."/>
            <person name="Castinel A."/>
            <person name="Donnadieu C."/>
            <person name="Parrinello H."/>
            <person name="Poncet C."/>
            <person name="Belmonte E."/>
            <person name="Gautier V."/>
            <person name="Avarre J.-C."/>
            <person name="Dugue R."/>
            <person name="Gustiano R."/>
            <person name="Ha T.T.T."/>
            <person name="Campet M."/>
            <person name="Sriphairoj K."/>
            <person name="Ribolli J."/>
            <person name="de Almeida F.L."/>
            <person name="Desvignes T."/>
            <person name="Postlethwait J.H."/>
            <person name="Bucao C.F."/>
            <person name="Robinson-Rechavi M."/>
            <person name="Bobe J."/>
            <person name="Herpin A."/>
            <person name="Guiguen Y."/>
        </authorList>
    </citation>
    <scope>NUCLEOTIDE SEQUENCE [LARGE SCALE GENOMIC DNA]</scope>
    <source>
        <strain evidence="1">YG-Dec2019</strain>
    </source>
</reference>
<comment type="caution">
    <text evidence="1">The sequence shown here is derived from an EMBL/GenBank/DDBJ whole genome shotgun (WGS) entry which is preliminary data.</text>
</comment>
<sequence length="134" mass="14855">MSTRGRGLCWEGGGVCHWENPLPSHSNRPGATWRTRRGGTTAPGYSEQNAGYRHPALRRAQKRILVEEKRKKGEKESTLGLVWICNFEPGSERAVFSATSALGVRRSPGPGHRVLDTKFTNPRSPVQLLTVYSV</sequence>
<gene>
    <name evidence="1" type="ORF">PGIGA_G00067200</name>
</gene>